<organism evidence="2 3">
    <name type="scientific">Campylobacter gracilis RM3268</name>
    <dbReference type="NCBI Taxonomy" id="553220"/>
    <lineage>
        <taxon>Bacteria</taxon>
        <taxon>Pseudomonadati</taxon>
        <taxon>Campylobacterota</taxon>
        <taxon>Epsilonproteobacteria</taxon>
        <taxon>Campylobacterales</taxon>
        <taxon>Campylobacteraceae</taxon>
        <taxon>Campylobacter</taxon>
    </lineage>
</organism>
<comment type="caution">
    <text evidence="2">The sequence shown here is derived from an EMBL/GenBank/DDBJ whole genome shotgun (WGS) entry which is preliminary data.</text>
</comment>
<proteinExistence type="predicted"/>
<dbReference type="EMBL" id="ACYG01000027">
    <property type="protein sequence ID" value="EEV17183.1"/>
    <property type="molecule type" value="Genomic_DNA"/>
</dbReference>
<evidence type="ECO:0000313" key="2">
    <source>
        <dbReference type="EMBL" id="EEV17183.1"/>
    </source>
</evidence>
<dbReference type="Proteomes" id="UP000005709">
    <property type="component" value="Unassembled WGS sequence"/>
</dbReference>
<protein>
    <submittedName>
        <fullName evidence="2">Uncharacterized protein</fullName>
    </submittedName>
</protein>
<evidence type="ECO:0000256" key="1">
    <source>
        <dbReference type="SAM" id="Phobius"/>
    </source>
</evidence>
<reference evidence="2 3" key="1">
    <citation type="submission" date="2009-07" db="EMBL/GenBank/DDBJ databases">
        <authorList>
            <person name="Madupu R."/>
            <person name="Sebastian Y."/>
            <person name="Durkin A.S."/>
            <person name="Torralba M."/>
            <person name="Methe B."/>
            <person name="Sutton G.G."/>
            <person name="Strausberg R.L."/>
            <person name="Nelson K.E."/>
        </authorList>
    </citation>
    <scope>NUCLEOTIDE SEQUENCE [LARGE SCALE GENOMIC DNA]</scope>
    <source>
        <strain evidence="2 3">RM3268</strain>
    </source>
</reference>
<gene>
    <name evidence="2" type="ORF">CAMGR0001_1478</name>
</gene>
<keyword evidence="3" id="KW-1185">Reference proteome</keyword>
<keyword evidence="1" id="KW-0812">Transmembrane</keyword>
<name>C8PJS8_9BACT</name>
<keyword evidence="1" id="KW-1133">Transmembrane helix</keyword>
<sequence>MLCSTEFAPLRNDKIYGAFSLAAGLAVRRICFVGQVLRRPIKFKYGAT</sequence>
<accession>C8PJS8</accession>
<dbReference type="AlphaFoldDB" id="C8PJS8"/>
<keyword evidence="1" id="KW-0472">Membrane</keyword>
<feature type="transmembrane region" description="Helical" evidence="1">
    <location>
        <begin position="15"/>
        <end position="37"/>
    </location>
</feature>
<evidence type="ECO:0000313" key="3">
    <source>
        <dbReference type="Proteomes" id="UP000005709"/>
    </source>
</evidence>